<dbReference type="OrthoDB" id="5417628at2759"/>
<feature type="compositionally biased region" description="Basic and acidic residues" evidence="1">
    <location>
        <begin position="432"/>
        <end position="446"/>
    </location>
</feature>
<evidence type="ECO:0000313" key="2">
    <source>
        <dbReference type="EMBL" id="KAF2233863.1"/>
    </source>
</evidence>
<evidence type="ECO:0000313" key="3">
    <source>
        <dbReference type="Proteomes" id="UP000800092"/>
    </source>
</evidence>
<organism evidence="2 3">
    <name type="scientific">Viridothelium virens</name>
    <name type="common">Speckled blister lichen</name>
    <name type="synonym">Trypethelium virens</name>
    <dbReference type="NCBI Taxonomy" id="1048519"/>
    <lineage>
        <taxon>Eukaryota</taxon>
        <taxon>Fungi</taxon>
        <taxon>Dikarya</taxon>
        <taxon>Ascomycota</taxon>
        <taxon>Pezizomycotina</taxon>
        <taxon>Dothideomycetes</taxon>
        <taxon>Dothideomycetes incertae sedis</taxon>
        <taxon>Trypetheliales</taxon>
        <taxon>Trypetheliaceae</taxon>
        <taxon>Viridothelium</taxon>
    </lineage>
</organism>
<keyword evidence="3" id="KW-1185">Reference proteome</keyword>
<feature type="region of interest" description="Disordered" evidence="1">
    <location>
        <begin position="410"/>
        <end position="521"/>
    </location>
</feature>
<gene>
    <name evidence="2" type="ORF">EV356DRAFT_567676</name>
</gene>
<dbReference type="AlphaFoldDB" id="A0A6A6H8N5"/>
<evidence type="ECO:0000256" key="1">
    <source>
        <dbReference type="SAM" id="MobiDB-lite"/>
    </source>
</evidence>
<proteinExistence type="predicted"/>
<accession>A0A6A6H8N5</accession>
<name>A0A6A6H8N5_VIRVR</name>
<dbReference type="Proteomes" id="UP000800092">
    <property type="component" value="Unassembled WGS sequence"/>
</dbReference>
<protein>
    <submittedName>
        <fullName evidence="2">Uncharacterized protein</fullName>
    </submittedName>
</protein>
<reference evidence="2" key="1">
    <citation type="journal article" date="2020" name="Stud. Mycol.">
        <title>101 Dothideomycetes genomes: a test case for predicting lifestyles and emergence of pathogens.</title>
        <authorList>
            <person name="Haridas S."/>
            <person name="Albert R."/>
            <person name="Binder M."/>
            <person name="Bloem J."/>
            <person name="Labutti K."/>
            <person name="Salamov A."/>
            <person name="Andreopoulos B."/>
            <person name="Baker S."/>
            <person name="Barry K."/>
            <person name="Bills G."/>
            <person name="Bluhm B."/>
            <person name="Cannon C."/>
            <person name="Castanera R."/>
            <person name="Culley D."/>
            <person name="Daum C."/>
            <person name="Ezra D."/>
            <person name="Gonzalez J."/>
            <person name="Henrissat B."/>
            <person name="Kuo A."/>
            <person name="Liang C."/>
            <person name="Lipzen A."/>
            <person name="Lutzoni F."/>
            <person name="Magnuson J."/>
            <person name="Mondo S."/>
            <person name="Nolan M."/>
            <person name="Ohm R."/>
            <person name="Pangilinan J."/>
            <person name="Park H.-J."/>
            <person name="Ramirez L."/>
            <person name="Alfaro M."/>
            <person name="Sun H."/>
            <person name="Tritt A."/>
            <person name="Yoshinaga Y."/>
            <person name="Zwiers L.-H."/>
            <person name="Turgeon B."/>
            <person name="Goodwin S."/>
            <person name="Spatafora J."/>
            <person name="Crous P."/>
            <person name="Grigoriev I."/>
        </authorList>
    </citation>
    <scope>NUCLEOTIDE SEQUENCE</scope>
    <source>
        <strain evidence="2">Tuck. ex Michener</strain>
    </source>
</reference>
<feature type="compositionally biased region" description="Polar residues" evidence="1">
    <location>
        <begin position="448"/>
        <end position="470"/>
    </location>
</feature>
<sequence>MRYQLWDVLLFPEPSNIPIQEFKTACFVTHDAESNGAIPTLTTFVPSQARGSPFRVSVHAWETPKLSVNVSTSRTAGEKTLIGVRVIIDGICVACEAFEPTSDWPQILSLSNTLSAKNVTTRLKFPPFHYEILDQAHWNAGDSLGRIKVVISEGVERGQLQGRINFKPLTNLVCFSFQPAPLDVLEQSAIAWPNAGMWLAFSGSISTPQNFGIPFHSQSAPIMGPDSHAHSPRRRRFHTVASSCFPGHSFLTPQSQAVPNMPDPFVDNQSLRSTPAFYPTPVNGQPLIGGPSPQDKGVEMRLPDDQLARLIDALSPQTKNNYRASNEQAYRQMASGVDSSSLPPISSSSLFDPKFTAASGIRASAPTRLPSIGQGTTIWDSVHAFQAPDGKHGRDPTDISMHTGCTDFPNCNHDERHEPQPAADSPATQVRGKKEGSAKKEKDERVFTPTSKESPNPTNVAQPTQHNVSASGEKRKRSAIESGTSNEASPAPMEGSVKKMSLRSRSNISALLQDEGNKEST</sequence>
<dbReference type="EMBL" id="ML991803">
    <property type="protein sequence ID" value="KAF2233863.1"/>
    <property type="molecule type" value="Genomic_DNA"/>
</dbReference>